<protein>
    <submittedName>
        <fullName evidence="1">Cyclase family protein</fullName>
    </submittedName>
</protein>
<dbReference type="PANTHER" id="PTHR43564">
    <property type="entry name" value="KYNURENINE FORMAMIDASE-LIKE PROTEIN"/>
    <property type="match status" value="1"/>
</dbReference>
<dbReference type="Pfam" id="PF04199">
    <property type="entry name" value="Cyclase"/>
    <property type="match status" value="1"/>
</dbReference>
<dbReference type="GO" id="GO:0004061">
    <property type="term" value="F:arylformamidase activity"/>
    <property type="evidence" value="ECO:0007669"/>
    <property type="project" value="InterPro"/>
</dbReference>
<dbReference type="AlphaFoldDB" id="A0A940N1I0"/>
<sequence>MRRFIDISMSIENGVPSDPPGYEFKVDYVSHADTVPMLQGRYPGLQAEELIGGEAFALESVHLSTHNGTHVDAPWHYASTMSDGRPSRTIDEMPLDWFMRPAVRLDFRGFEDGYIVTPSDIDRELDQIGYTLRPYDIVVVNTSAGARFGTPAYPQSGCGIGREATLHLTGKGVRVVGTDAWSWDAPFRYVAERYARDRDASIIWEGHKAGREAEYCQIEKLRHLDQLPPHGFQIACFPVKIHAASAGWTRAVAILDDDNG</sequence>
<dbReference type="SUPFAM" id="SSF102198">
    <property type="entry name" value="Putative cyclase"/>
    <property type="match status" value="1"/>
</dbReference>
<evidence type="ECO:0000313" key="1">
    <source>
        <dbReference type="EMBL" id="MBP0495047.1"/>
    </source>
</evidence>
<name>A0A940N1I0_9PROT</name>
<dbReference type="EMBL" id="JAGIZA010000014">
    <property type="protein sequence ID" value="MBP0495047.1"/>
    <property type="molecule type" value="Genomic_DNA"/>
</dbReference>
<reference evidence="1" key="1">
    <citation type="submission" date="2021-03" db="EMBL/GenBank/DDBJ databases">
        <authorList>
            <person name="So Y."/>
        </authorList>
    </citation>
    <scope>NUCLEOTIDE SEQUENCE</scope>
    <source>
        <strain evidence="1">SG15</strain>
    </source>
</reference>
<dbReference type="RefSeq" id="WP_209375848.1">
    <property type="nucleotide sequence ID" value="NZ_JAGIZA010000014.1"/>
</dbReference>
<accession>A0A940N1I0</accession>
<organism evidence="1 2">
    <name type="scientific">Roseomonas indoligenes</name>
    <dbReference type="NCBI Taxonomy" id="2820811"/>
    <lineage>
        <taxon>Bacteria</taxon>
        <taxon>Pseudomonadati</taxon>
        <taxon>Pseudomonadota</taxon>
        <taxon>Alphaproteobacteria</taxon>
        <taxon>Acetobacterales</taxon>
        <taxon>Roseomonadaceae</taxon>
        <taxon>Roseomonas</taxon>
    </lineage>
</organism>
<keyword evidence="2" id="KW-1185">Reference proteome</keyword>
<dbReference type="PANTHER" id="PTHR43564:SF2">
    <property type="entry name" value="BLR6059 PROTEIN"/>
    <property type="match status" value="1"/>
</dbReference>
<dbReference type="GO" id="GO:0019441">
    <property type="term" value="P:L-tryptophan catabolic process to kynurenine"/>
    <property type="evidence" value="ECO:0007669"/>
    <property type="project" value="InterPro"/>
</dbReference>
<dbReference type="InterPro" id="IPR037175">
    <property type="entry name" value="KFase_sf"/>
</dbReference>
<dbReference type="Proteomes" id="UP000677537">
    <property type="component" value="Unassembled WGS sequence"/>
</dbReference>
<comment type="caution">
    <text evidence="1">The sequence shown here is derived from an EMBL/GenBank/DDBJ whole genome shotgun (WGS) entry which is preliminary data.</text>
</comment>
<dbReference type="InterPro" id="IPR007325">
    <property type="entry name" value="KFase/CYL"/>
</dbReference>
<proteinExistence type="predicted"/>
<dbReference type="Gene3D" id="3.50.30.50">
    <property type="entry name" value="Putative cyclase"/>
    <property type="match status" value="1"/>
</dbReference>
<gene>
    <name evidence="1" type="ORF">J5Y10_19850</name>
</gene>
<evidence type="ECO:0000313" key="2">
    <source>
        <dbReference type="Proteomes" id="UP000677537"/>
    </source>
</evidence>